<proteinExistence type="predicted"/>
<organism evidence="1">
    <name type="scientific">bioreactor metagenome</name>
    <dbReference type="NCBI Taxonomy" id="1076179"/>
    <lineage>
        <taxon>unclassified sequences</taxon>
        <taxon>metagenomes</taxon>
        <taxon>ecological metagenomes</taxon>
    </lineage>
</organism>
<sequence>MADSDEARNDIHEEAERVRDIYSSGLGWLLDNAKIISGALADEYFLGDCSVDERDYWLYLAQEFQPDIKIDNRPILRGAIFIAGFVTPSIDDVWRYVSKKASKEMIETIGEKESKKFLKSMTKFAGKAGRNGIKKLEGKGIKGFMYEVKVISKSGAYRLLGNKAKTGEIIWEVFEKTHH</sequence>
<dbReference type="EMBL" id="VSSQ01007910">
    <property type="protein sequence ID" value="MPM37342.1"/>
    <property type="molecule type" value="Genomic_DNA"/>
</dbReference>
<gene>
    <name evidence="1" type="ORF">SDC9_83952</name>
</gene>
<accession>A0A644Z947</accession>
<evidence type="ECO:0000313" key="1">
    <source>
        <dbReference type="EMBL" id="MPM37342.1"/>
    </source>
</evidence>
<comment type="caution">
    <text evidence="1">The sequence shown here is derived from an EMBL/GenBank/DDBJ whole genome shotgun (WGS) entry which is preliminary data.</text>
</comment>
<name>A0A644Z947_9ZZZZ</name>
<protein>
    <submittedName>
        <fullName evidence="1">Uncharacterized protein</fullName>
    </submittedName>
</protein>
<reference evidence="1" key="1">
    <citation type="submission" date="2019-08" db="EMBL/GenBank/DDBJ databases">
        <authorList>
            <person name="Kucharzyk K."/>
            <person name="Murdoch R.W."/>
            <person name="Higgins S."/>
            <person name="Loffler F."/>
        </authorList>
    </citation>
    <scope>NUCLEOTIDE SEQUENCE</scope>
</reference>
<dbReference type="AlphaFoldDB" id="A0A644Z947"/>